<feature type="region of interest" description="Disordered" evidence="1">
    <location>
        <begin position="191"/>
        <end position="215"/>
    </location>
</feature>
<evidence type="ECO:0000256" key="1">
    <source>
        <dbReference type="SAM" id="MobiDB-lite"/>
    </source>
</evidence>
<dbReference type="SUPFAM" id="SSF53448">
    <property type="entry name" value="Nucleotide-diphospho-sugar transferases"/>
    <property type="match status" value="1"/>
</dbReference>
<keyword evidence="3" id="KW-1185">Reference proteome</keyword>
<dbReference type="EMBL" id="BONV01000030">
    <property type="protein sequence ID" value="GIG82377.1"/>
    <property type="molecule type" value="Genomic_DNA"/>
</dbReference>
<evidence type="ECO:0008006" key="4">
    <source>
        <dbReference type="Google" id="ProtNLM"/>
    </source>
</evidence>
<dbReference type="AlphaFoldDB" id="A0A8J3V8W6"/>
<dbReference type="Gene3D" id="3.90.550.10">
    <property type="entry name" value="Spore Coat Polysaccharide Biosynthesis Protein SpsA, Chain A"/>
    <property type="match status" value="1"/>
</dbReference>
<evidence type="ECO:0000313" key="3">
    <source>
        <dbReference type="Proteomes" id="UP000630097"/>
    </source>
</evidence>
<accession>A0A8J3V8W6</accession>
<name>A0A8J3V8W6_9ACTN</name>
<protein>
    <recommendedName>
        <fullName evidence="4">Glycosyltransferase</fullName>
    </recommendedName>
</protein>
<dbReference type="CDD" id="cd00761">
    <property type="entry name" value="Glyco_tranf_GTA_type"/>
    <property type="match status" value="1"/>
</dbReference>
<organism evidence="2 3">
    <name type="scientific">Planotetraspora kaengkrachanensis</name>
    <dbReference type="NCBI Taxonomy" id="575193"/>
    <lineage>
        <taxon>Bacteria</taxon>
        <taxon>Bacillati</taxon>
        <taxon>Actinomycetota</taxon>
        <taxon>Actinomycetes</taxon>
        <taxon>Streptosporangiales</taxon>
        <taxon>Streptosporangiaceae</taxon>
        <taxon>Planotetraspora</taxon>
    </lineage>
</organism>
<feature type="compositionally biased region" description="Basic and acidic residues" evidence="1">
    <location>
        <begin position="203"/>
        <end position="215"/>
    </location>
</feature>
<comment type="caution">
    <text evidence="2">The sequence shown here is derived from an EMBL/GenBank/DDBJ whole genome shotgun (WGS) entry which is preliminary data.</text>
</comment>
<dbReference type="Proteomes" id="UP000630097">
    <property type="component" value="Unassembled WGS sequence"/>
</dbReference>
<evidence type="ECO:0000313" key="2">
    <source>
        <dbReference type="EMBL" id="GIG82377.1"/>
    </source>
</evidence>
<proteinExistence type="predicted"/>
<dbReference type="InterPro" id="IPR029044">
    <property type="entry name" value="Nucleotide-diphossugar_trans"/>
</dbReference>
<gene>
    <name evidence="2" type="ORF">Pka01_55040</name>
</gene>
<reference evidence="2 3" key="1">
    <citation type="submission" date="2021-01" db="EMBL/GenBank/DDBJ databases">
        <title>Whole genome shotgun sequence of Planotetraspora kaengkrachanensis NBRC 104272.</title>
        <authorList>
            <person name="Komaki H."/>
            <person name="Tamura T."/>
        </authorList>
    </citation>
    <scope>NUCLEOTIDE SEQUENCE [LARGE SCALE GENOMIC DNA]</scope>
    <source>
        <strain evidence="2 3">NBRC 104272</strain>
    </source>
</reference>
<dbReference type="RefSeq" id="WP_203885730.1">
    <property type="nucleotide sequence ID" value="NZ_BAABHH010000015.1"/>
</dbReference>
<sequence>MAKPEVSVILPTRDAGGWLRDALDSIDAQRFRHRVEVILVEEDSGGDPADEVRVLGKPMRRAETVTAAVAGAQGRHLAFLEVGDVYVPGGLDGLMELATRHDADVVVGDMAHADPGCAWRRELALGERVIGSVAEAPDIVCGGPASNKLFARELVATTRADLSRGVPALLALMLDARRLVLSDQVCCGPANDLDPARGKNPAHGRDPFRGQDPRLDEDGIMARLADAEQVAGHCEGRPPEVRRALMRWVGATQLRHAEAAAATLDDAGLADFAHRTSIMFKEISPPVMTEILTEALARRGGRLDDGLRAVGTCLGEPETIRRPAARGRLRVLAGRVYLDLPDLDTFGDLLRVQPLTAVVCRVRTAGHSTLLRVVGQVLAPGLLATQGEVRPDLLLEVGDAVCRREVHVTRAKPGFFSWSCDLPERALPYGEAGLRLVARDRFGAETAVPLSVMRDDRVVADFEGRRVRLRGTPEGAGLVVSRTGPLRCAVTRARVLGAAMRGNVRR</sequence>